<feature type="domain" description="DUF6996" evidence="1">
    <location>
        <begin position="10"/>
        <end position="57"/>
    </location>
</feature>
<evidence type="ECO:0000313" key="2">
    <source>
        <dbReference type="EMBL" id="SCM70364.1"/>
    </source>
</evidence>
<dbReference type="EMBL" id="FMJC01000001">
    <property type="protein sequence ID" value="SCM70364.1"/>
    <property type="molecule type" value="Genomic_DNA"/>
</dbReference>
<name>A0A212KYI7_9BACT</name>
<dbReference type="Pfam" id="PF22515">
    <property type="entry name" value="DUF6996"/>
    <property type="match status" value="1"/>
</dbReference>
<dbReference type="RefSeq" id="WP_179979266.1">
    <property type="nucleotide sequence ID" value="NZ_LT608333.1"/>
</dbReference>
<evidence type="ECO:0000259" key="1">
    <source>
        <dbReference type="Pfam" id="PF22515"/>
    </source>
</evidence>
<dbReference type="AlphaFoldDB" id="A0A212KYI7"/>
<protein>
    <recommendedName>
        <fullName evidence="1">DUF6996 domain-containing protein</fullName>
    </recommendedName>
</protein>
<proteinExistence type="predicted"/>
<accession>A0A212KYI7</accession>
<sequence length="59" mass="6901">MSNAPKTQNDATWEHLFTKYDILNRIASHGRFEVSALQIKEFREPRLMAKFDHAIDLTP</sequence>
<dbReference type="InterPro" id="IPR054265">
    <property type="entry name" value="DUF6996"/>
</dbReference>
<organism evidence="2">
    <name type="scientific">uncultured Desulfovibrio sp</name>
    <dbReference type="NCBI Taxonomy" id="167968"/>
    <lineage>
        <taxon>Bacteria</taxon>
        <taxon>Pseudomonadati</taxon>
        <taxon>Thermodesulfobacteriota</taxon>
        <taxon>Desulfovibrionia</taxon>
        <taxon>Desulfovibrionales</taxon>
        <taxon>Desulfovibrionaceae</taxon>
        <taxon>Desulfovibrio</taxon>
        <taxon>environmental samples</taxon>
    </lineage>
</organism>
<reference evidence="2" key="1">
    <citation type="submission" date="2016-08" db="EMBL/GenBank/DDBJ databases">
        <authorList>
            <person name="Seilhamer J.J."/>
        </authorList>
    </citation>
    <scope>NUCLEOTIDE SEQUENCE</scope>
    <source>
        <strain evidence="2">86-1</strain>
    </source>
</reference>
<gene>
    <name evidence="2" type="ORF">KL86DES1_10360</name>
</gene>